<feature type="transmembrane region" description="Helical" evidence="14">
    <location>
        <begin position="144"/>
        <end position="166"/>
    </location>
</feature>
<dbReference type="InterPro" id="IPR024320">
    <property type="entry name" value="LPG_synthase_C"/>
</dbReference>
<dbReference type="EC" id="2.3.2.3" evidence="3"/>
<evidence type="ECO:0000256" key="12">
    <source>
        <dbReference type="ARBA" id="ARBA00031899"/>
    </source>
</evidence>
<name>C1ACF5_GEMAT</name>
<comment type="subcellular location">
    <subcellularLocation>
        <location evidence="1">Cell membrane</location>
        <topology evidence="1">Multi-pass membrane protein</topology>
    </subcellularLocation>
</comment>
<feature type="transmembrane region" description="Helical" evidence="14">
    <location>
        <begin position="186"/>
        <end position="209"/>
    </location>
</feature>
<dbReference type="Pfam" id="PF03706">
    <property type="entry name" value="LPG_synthase_TM"/>
    <property type="match status" value="1"/>
</dbReference>
<keyword evidence="7 14" id="KW-0812">Transmembrane</keyword>
<evidence type="ECO:0000256" key="9">
    <source>
        <dbReference type="ARBA" id="ARBA00023098"/>
    </source>
</evidence>
<evidence type="ECO:0000256" key="8">
    <source>
        <dbReference type="ARBA" id="ARBA00022989"/>
    </source>
</evidence>
<evidence type="ECO:0000313" key="17">
    <source>
        <dbReference type="Proteomes" id="UP000002209"/>
    </source>
</evidence>
<dbReference type="InterPro" id="IPR022791">
    <property type="entry name" value="L-PG_synthase/AglD"/>
</dbReference>
<keyword evidence="9" id="KW-0443">Lipid metabolism</keyword>
<dbReference type="SUPFAM" id="SSF55729">
    <property type="entry name" value="Acyl-CoA N-acyltransferases (Nat)"/>
    <property type="match status" value="1"/>
</dbReference>
<dbReference type="STRING" id="379066.GAU_3140"/>
<dbReference type="GO" id="GO:0055091">
    <property type="term" value="P:phospholipid homeostasis"/>
    <property type="evidence" value="ECO:0007669"/>
    <property type="project" value="TreeGrafter"/>
</dbReference>
<dbReference type="eggNOG" id="COG0392">
    <property type="taxonomic scope" value="Bacteria"/>
</dbReference>
<feature type="transmembrane region" description="Helical" evidence="14">
    <location>
        <begin position="570"/>
        <end position="591"/>
    </location>
</feature>
<evidence type="ECO:0000256" key="7">
    <source>
        <dbReference type="ARBA" id="ARBA00022692"/>
    </source>
</evidence>
<evidence type="ECO:0000256" key="1">
    <source>
        <dbReference type="ARBA" id="ARBA00004651"/>
    </source>
</evidence>
<feature type="transmembrane region" description="Helical" evidence="14">
    <location>
        <begin position="229"/>
        <end position="247"/>
    </location>
</feature>
<organism evidence="16 17">
    <name type="scientific">Gemmatimonas aurantiaca (strain DSM 14586 / JCM 11422 / NBRC 100505 / T-27)</name>
    <dbReference type="NCBI Taxonomy" id="379066"/>
    <lineage>
        <taxon>Bacteria</taxon>
        <taxon>Pseudomonadati</taxon>
        <taxon>Gemmatimonadota</taxon>
        <taxon>Gemmatimonadia</taxon>
        <taxon>Gemmatimonadales</taxon>
        <taxon>Gemmatimonadaceae</taxon>
        <taxon>Gemmatimonas</taxon>
    </lineage>
</organism>
<dbReference type="AlphaFoldDB" id="C1ACF5"/>
<evidence type="ECO:0000256" key="2">
    <source>
        <dbReference type="ARBA" id="ARBA00008627"/>
    </source>
</evidence>
<sequence>MSWCCQVRRLVCRDGLGHAPESCIRPYIPDRQRLFVAMPNPSVSSIDPASTPAAPGASASVTREQPAVWRAWLPPVAMLLLLAGAMLVVHHELAGTGYAHLRASLQEIPGAALQRAALLTALSYLLLCGYDLLALRYVGTPLGIARAALTSLLAYALSQTLGFALLTGGAVRVRFWSMWGLSTQQIAQAAGFVSATFVVGVLAVCGFALSLESHAMLGVLGVPVVLARVLGVCLLASVGAYIGWATLRANTSIEVRGWRIAVPAPKLAVAQVLLALLDWGVAGLVLYALLPVGHDLPLLAFLGVFVLAQFVAVVSHVPGGLGVFESVMLVALRGVAPPAQLLAMLVAYRVVYYFVPFTMGLITLATMELRQHRARVPEFLGTVSSTAATVLGGATRVAVMLQPLLPTAIGFSTFVGGAMLLFSGATPAAHGRVRALTAVLPLGLVEFSHFTASLAGVGLMVLGAALRRRLDAAWGATVVVLTLGIATSLLKGLDWEEATLLGIVLLAVVASRRAFYRPTALTTNLLTPGWMVAVIGVVGASIWLGFFAYRRVDFSNDLWWEFAVRGNAPRFLRASAGTIVAVLTVGLWRLFRPASHHAVLPTDVELAQAHTVIHQVPECTPALALLGDKALLFADDAEAFVMYGVSGRSWIAMGDPVGVGTRQSDVAWRFREEADAHGAWPVFYQVTPQRLPLYIDLGLTLLKLGEEAVVPLEGFTLEGGERKWMRRVLKDADKAGLEFVVVPASEVPPLLPELRRISDEWLGGKTAREKGFSLGRFDERYLSHFPMALIREHGPSSTRIVAFANIWAGASGGEVSPDLMRRTADAPRGTMDLLFVHLLLWGQAQGYRAANLGMTPLAGLMDPALARPELAPLWARAGTFLYGRGESLYNFQGLRAFKEKFSPVWEPRYLASPGGIALPRVLANVATLIAGGVGGIVHK</sequence>
<keyword evidence="10 14" id="KW-0472">Membrane</keyword>
<feature type="transmembrane region" description="Helical" evidence="14">
    <location>
        <begin position="72"/>
        <end position="95"/>
    </location>
</feature>
<feature type="transmembrane region" description="Helical" evidence="14">
    <location>
        <begin position="435"/>
        <end position="466"/>
    </location>
</feature>
<feature type="transmembrane region" description="Helical" evidence="14">
    <location>
        <begin position="116"/>
        <end position="138"/>
    </location>
</feature>
<feature type="transmembrane region" description="Helical" evidence="14">
    <location>
        <begin position="296"/>
        <end position="314"/>
    </location>
</feature>
<dbReference type="GO" id="GO:0050071">
    <property type="term" value="F:phosphatidylglycerol lysyltransferase activity"/>
    <property type="evidence" value="ECO:0007669"/>
    <property type="project" value="UniProtKB-EC"/>
</dbReference>
<evidence type="ECO:0000256" key="4">
    <source>
        <dbReference type="ARBA" id="ARBA00021546"/>
    </source>
</evidence>
<keyword evidence="5" id="KW-1003">Cell membrane</keyword>
<reference evidence="17" key="1">
    <citation type="submission" date="2006-03" db="EMBL/GenBank/DDBJ databases">
        <title>Complete genome sequence of Gemmatimonas aurantiaca T-27 that represents a novel phylum Gemmatimonadetes.</title>
        <authorList>
            <person name="Takasaki K."/>
            <person name="Ichikawa N."/>
            <person name="Miura H."/>
            <person name="Matsushita S."/>
            <person name="Watanabe Y."/>
            <person name="Oguchi A."/>
            <person name="Ankai A."/>
            <person name="Yashiro I."/>
            <person name="Takahashi M."/>
            <person name="Terui Y."/>
            <person name="Fukui S."/>
            <person name="Yokoyama H."/>
            <person name="Tanikawa S."/>
            <person name="Hanada S."/>
            <person name="Kamagata Y."/>
            <person name="Fujita N."/>
        </authorList>
    </citation>
    <scope>NUCLEOTIDE SEQUENCE [LARGE SCALE GENOMIC DNA]</scope>
    <source>
        <strain evidence="17">T-27 / DSM 14586 / JCM 11422 / NBRC 100505</strain>
    </source>
</reference>
<dbReference type="KEGG" id="gau:GAU_3140"/>
<dbReference type="PANTHER" id="PTHR34697">
    <property type="entry name" value="PHOSPHATIDYLGLYCEROL LYSYLTRANSFERASE"/>
    <property type="match status" value="1"/>
</dbReference>
<dbReference type="InterPro" id="IPR051211">
    <property type="entry name" value="PG_lysyltransferase"/>
</dbReference>
<feature type="transmembrane region" description="Helical" evidence="14">
    <location>
        <begin position="404"/>
        <end position="423"/>
    </location>
</feature>
<dbReference type="GO" id="GO:0046677">
    <property type="term" value="P:response to antibiotic"/>
    <property type="evidence" value="ECO:0007669"/>
    <property type="project" value="UniProtKB-KW"/>
</dbReference>
<dbReference type="Pfam" id="PF09924">
    <property type="entry name" value="LPG_synthase_C"/>
    <property type="match status" value="1"/>
</dbReference>
<evidence type="ECO:0000259" key="15">
    <source>
        <dbReference type="Pfam" id="PF09924"/>
    </source>
</evidence>
<protein>
    <recommendedName>
        <fullName evidence="4">Phosphatidylglycerol lysyltransferase</fullName>
        <ecNumber evidence="3">2.3.2.3</ecNumber>
    </recommendedName>
    <alternativeName>
        <fullName evidence="12">Lysylphosphatidylglycerol synthase</fullName>
    </alternativeName>
</protein>
<dbReference type="GO" id="GO:0006629">
    <property type="term" value="P:lipid metabolic process"/>
    <property type="evidence" value="ECO:0007669"/>
    <property type="project" value="UniProtKB-KW"/>
</dbReference>
<feature type="transmembrane region" description="Helical" evidence="14">
    <location>
        <begin position="528"/>
        <end position="549"/>
    </location>
</feature>
<evidence type="ECO:0000256" key="5">
    <source>
        <dbReference type="ARBA" id="ARBA00022475"/>
    </source>
</evidence>
<keyword evidence="8 14" id="KW-1133">Transmembrane helix</keyword>
<evidence type="ECO:0000313" key="16">
    <source>
        <dbReference type="EMBL" id="BAH40182.1"/>
    </source>
</evidence>
<gene>
    <name evidence="16" type="ordered locus">GAU_3140</name>
</gene>
<comment type="catalytic activity">
    <reaction evidence="13">
        <text>L-lysyl-tRNA(Lys) + a 1,2-diacyl-sn-glycero-3-phospho-(1'-sn-glycerol) = a 1,2-diacyl-sn-glycero-3-phospho-1'-(3'-O-L-lysyl)-sn-glycerol + tRNA(Lys)</text>
        <dbReference type="Rhea" id="RHEA:10668"/>
        <dbReference type="Rhea" id="RHEA-COMP:9696"/>
        <dbReference type="Rhea" id="RHEA-COMP:9697"/>
        <dbReference type="ChEBI" id="CHEBI:64716"/>
        <dbReference type="ChEBI" id="CHEBI:75792"/>
        <dbReference type="ChEBI" id="CHEBI:78442"/>
        <dbReference type="ChEBI" id="CHEBI:78529"/>
        <dbReference type="EC" id="2.3.2.3"/>
    </reaction>
</comment>
<dbReference type="NCBIfam" id="NF033480">
    <property type="entry name" value="bifunc_MprF"/>
    <property type="match status" value="1"/>
</dbReference>
<comment type="similarity">
    <text evidence="2">Belongs to the LPG synthase family.</text>
</comment>
<feature type="transmembrane region" description="Helical" evidence="14">
    <location>
        <begin position="498"/>
        <end position="516"/>
    </location>
</feature>
<accession>C1ACF5</accession>
<evidence type="ECO:0000256" key="3">
    <source>
        <dbReference type="ARBA" id="ARBA00012014"/>
    </source>
</evidence>
<feature type="transmembrane region" description="Helical" evidence="14">
    <location>
        <begin position="267"/>
        <end position="290"/>
    </location>
</feature>
<feature type="transmembrane region" description="Helical" evidence="14">
    <location>
        <begin position="350"/>
        <end position="367"/>
    </location>
</feature>
<dbReference type="eggNOG" id="COG2898">
    <property type="taxonomic scope" value="Bacteria"/>
</dbReference>
<proteinExistence type="inferred from homology"/>
<evidence type="ECO:0000256" key="11">
    <source>
        <dbReference type="ARBA" id="ARBA00023251"/>
    </source>
</evidence>
<keyword evidence="6" id="KW-0808">Transferase</keyword>
<keyword evidence="11" id="KW-0046">Antibiotic resistance</keyword>
<keyword evidence="17" id="KW-1185">Reference proteome</keyword>
<evidence type="ECO:0000256" key="13">
    <source>
        <dbReference type="ARBA" id="ARBA00047540"/>
    </source>
</evidence>
<dbReference type="HOGENOM" id="CLU_008255_7_0_0"/>
<dbReference type="InterPro" id="IPR016181">
    <property type="entry name" value="Acyl_CoA_acyltransferase"/>
</dbReference>
<dbReference type="GO" id="GO:0005886">
    <property type="term" value="C:plasma membrane"/>
    <property type="evidence" value="ECO:0007669"/>
    <property type="project" value="UniProtKB-SubCell"/>
</dbReference>
<feature type="transmembrane region" description="Helical" evidence="14">
    <location>
        <begin position="379"/>
        <end position="398"/>
    </location>
</feature>
<feature type="transmembrane region" description="Helical" evidence="14">
    <location>
        <begin position="472"/>
        <end position="491"/>
    </location>
</feature>
<dbReference type="EMBL" id="AP009153">
    <property type="protein sequence ID" value="BAH40182.1"/>
    <property type="molecule type" value="Genomic_DNA"/>
</dbReference>
<evidence type="ECO:0000256" key="10">
    <source>
        <dbReference type="ARBA" id="ARBA00023136"/>
    </source>
</evidence>
<dbReference type="Proteomes" id="UP000002209">
    <property type="component" value="Chromosome"/>
</dbReference>
<feature type="domain" description="Phosphatidylglycerol lysyltransferase C-terminal" evidence="15">
    <location>
        <begin position="623"/>
        <end position="911"/>
    </location>
</feature>
<evidence type="ECO:0000256" key="6">
    <source>
        <dbReference type="ARBA" id="ARBA00022679"/>
    </source>
</evidence>
<dbReference type="PANTHER" id="PTHR34697:SF2">
    <property type="entry name" value="PHOSPHATIDYLGLYCEROL LYSYLTRANSFERASE"/>
    <property type="match status" value="1"/>
</dbReference>
<evidence type="ECO:0000256" key="14">
    <source>
        <dbReference type="SAM" id="Phobius"/>
    </source>
</evidence>